<dbReference type="Pfam" id="PF08543">
    <property type="entry name" value="Phos_pyr_kin"/>
    <property type="match status" value="1"/>
</dbReference>
<evidence type="ECO:0000256" key="14">
    <source>
        <dbReference type="ARBA" id="ARBA00042102"/>
    </source>
</evidence>
<evidence type="ECO:0000259" key="16">
    <source>
        <dbReference type="Pfam" id="PF08543"/>
    </source>
</evidence>
<dbReference type="InterPro" id="IPR004399">
    <property type="entry name" value="HMP/HMP-P_kinase_dom"/>
</dbReference>
<evidence type="ECO:0000256" key="9">
    <source>
        <dbReference type="ARBA" id="ARBA00022741"/>
    </source>
</evidence>
<dbReference type="EC" id="2.7.4.7" evidence="6"/>
<dbReference type="GO" id="GO:0008902">
    <property type="term" value="F:hydroxymethylpyrimidine kinase activity"/>
    <property type="evidence" value="ECO:0007669"/>
    <property type="project" value="UniProtKB-EC"/>
</dbReference>
<proteinExistence type="inferred from homology"/>
<dbReference type="NCBIfam" id="TIGR00097">
    <property type="entry name" value="HMP-P_kinase"/>
    <property type="match status" value="1"/>
</dbReference>
<organism evidence="17 18">
    <name type="scientific">Candidatus Avidehalobacter gallistercoris</name>
    <dbReference type="NCBI Taxonomy" id="2840694"/>
    <lineage>
        <taxon>Bacteria</taxon>
        <taxon>Bacillati</taxon>
        <taxon>Bacillota</taxon>
        <taxon>Clostridia</taxon>
        <taxon>Eubacteriales</taxon>
        <taxon>Peptococcaceae</taxon>
        <taxon>Peptococcaceae incertae sedis</taxon>
        <taxon>Candidatus Avidehalobacter</taxon>
    </lineage>
</organism>
<dbReference type="InterPro" id="IPR029056">
    <property type="entry name" value="Ribokinase-like"/>
</dbReference>
<accession>A0A9D1HLE3</accession>
<evidence type="ECO:0000313" key="18">
    <source>
        <dbReference type="Proteomes" id="UP000824124"/>
    </source>
</evidence>
<reference evidence="17" key="1">
    <citation type="submission" date="2020-10" db="EMBL/GenBank/DDBJ databases">
        <authorList>
            <person name="Gilroy R."/>
        </authorList>
    </citation>
    <scope>NUCLEOTIDE SEQUENCE</scope>
    <source>
        <strain evidence="17">2830</strain>
    </source>
</reference>
<keyword evidence="12" id="KW-0784">Thiamine biosynthesis</keyword>
<evidence type="ECO:0000256" key="5">
    <source>
        <dbReference type="ARBA" id="ARBA00012135"/>
    </source>
</evidence>
<evidence type="ECO:0000256" key="8">
    <source>
        <dbReference type="ARBA" id="ARBA00022679"/>
    </source>
</evidence>
<evidence type="ECO:0000256" key="10">
    <source>
        <dbReference type="ARBA" id="ARBA00022777"/>
    </source>
</evidence>
<evidence type="ECO:0000256" key="3">
    <source>
        <dbReference type="ARBA" id="ARBA00004769"/>
    </source>
</evidence>
<name>A0A9D1HLE3_9FIRM</name>
<evidence type="ECO:0000256" key="12">
    <source>
        <dbReference type="ARBA" id="ARBA00022977"/>
    </source>
</evidence>
<keyword evidence="8 17" id="KW-0808">Transferase</keyword>
<evidence type="ECO:0000256" key="2">
    <source>
        <dbReference type="ARBA" id="ARBA00000565"/>
    </source>
</evidence>
<evidence type="ECO:0000256" key="15">
    <source>
        <dbReference type="ARBA" id="ARBA00043176"/>
    </source>
</evidence>
<feature type="domain" description="Pyridoxamine kinase/Phosphomethylpyrimidine kinase" evidence="16">
    <location>
        <begin position="11"/>
        <end position="254"/>
    </location>
</feature>
<dbReference type="FunFam" id="3.40.1190.20:FF:000003">
    <property type="entry name" value="Phosphomethylpyrimidine kinase ThiD"/>
    <property type="match status" value="1"/>
</dbReference>
<dbReference type="GO" id="GO:0005524">
    <property type="term" value="F:ATP binding"/>
    <property type="evidence" value="ECO:0007669"/>
    <property type="project" value="UniProtKB-KW"/>
</dbReference>
<reference evidence="17" key="2">
    <citation type="journal article" date="2021" name="PeerJ">
        <title>Extensive microbial diversity within the chicken gut microbiome revealed by metagenomics and culture.</title>
        <authorList>
            <person name="Gilroy R."/>
            <person name="Ravi A."/>
            <person name="Getino M."/>
            <person name="Pursley I."/>
            <person name="Horton D.L."/>
            <person name="Alikhan N.F."/>
            <person name="Baker D."/>
            <person name="Gharbi K."/>
            <person name="Hall N."/>
            <person name="Watson M."/>
            <person name="Adriaenssens E.M."/>
            <person name="Foster-Nyarko E."/>
            <person name="Jarju S."/>
            <person name="Secka A."/>
            <person name="Antonio M."/>
            <person name="Oren A."/>
            <person name="Chaudhuri R.R."/>
            <person name="La Ragione R."/>
            <person name="Hildebrand F."/>
            <person name="Pallen M.J."/>
        </authorList>
    </citation>
    <scope>NUCLEOTIDE SEQUENCE</scope>
    <source>
        <strain evidence="17">2830</strain>
    </source>
</reference>
<gene>
    <name evidence="17" type="primary">thiD</name>
    <name evidence="17" type="ORF">IAB00_06480</name>
</gene>
<keyword evidence="11" id="KW-0067">ATP-binding</keyword>
<dbReference type="PANTHER" id="PTHR20858">
    <property type="entry name" value="PHOSPHOMETHYLPYRIMIDINE KINASE"/>
    <property type="match status" value="1"/>
</dbReference>
<dbReference type="GO" id="GO:0008972">
    <property type="term" value="F:phosphomethylpyrimidine kinase activity"/>
    <property type="evidence" value="ECO:0007669"/>
    <property type="project" value="UniProtKB-EC"/>
</dbReference>
<dbReference type="AlphaFoldDB" id="A0A9D1HLE3"/>
<evidence type="ECO:0000256" key="13">
    <source>
        <dbReference type="ARBA" id="ARBA00037917"/>
    </source>
</evidence>
<protein>
    <recommendedName>
        <fullName evidence="7">Hydroxymethylpyrimidine/phosphomethylpyrimidine kinase</fullName>
        <ecNumber evidence="5">2.7.1.49</ecNumber>
        <ecNumber evidence="6">2.7.4.7</ecNumber>
    </recommendedName>
    <alternativeName>
        <fullName evidence="14">Hydroxymethylpyrimidine kinase</fullName>
    </alternativeName>
    <alternativeName>
        <fullName evidence="15">Hydroxymethylpyrimidine phosphate kinase</fullName>
    </alternativeName>
</protein>
<dbReference type="Proteomes" id="UP000824124">
    <property type="component" value="Unassembled WGS sequence"/>
</dbReference>
<evidence type="ECO:0000256" key="6">
    <source>
        <dbReference type="ARBA" id="ARBA00012963"/>
    </source>
</evidence>
<comment type="pathway">
    <text evidence="13">Cofactor biosynthesis; thiamine diphosphate biosynthesis; 4-amino-2-methyl-5-diphosphomethylpyrimidine from 5-amino-1-(5-phospho-D-ribosyl)imidazole: step 2/3.</text>
</comment>
<comment type="catalytic activity">
    <reaction evidence="1">
        <text>4-amino-5-hydroxymethyl-2-methylpyrimidine + ATP = 4-amino-2-methyl-5-(phosphooxymethyl)pyrimidine + ADP + H(+)</text>
        <dbReference type="Rhea" id="RHEA:23096"/>
        <dbReference type="ChEBI" id="CHEBI:15378"/>
        <dbReference type="ChEBI" id="CHEBI:16892"/>
        <dbReference type="ChEBI" id="CHEBI:30616"/>
        <dbReference type="ChEBI" id="CHEBI:58354"/>
        <dbReference type="ChEBI" id="CHEBI:456216"/>
        <dbReference type="EC" id="2.7.1.49"/>
    </reaction>
</comment>
<keyword evidence="9" id="KW-0547">Nucleotide-binding</keyword>
<dbReference type="GO" id="GO:0005829">
    <property type="term" value="C:cytosol"/>
    <property type="evidence" value="ECO:0007669"/>
    <property type="project" value="TreeGrafter"/>
</dbReference>
<dbReference type="Gene3D" id="3.40.1190.20">
    <property type="match status" value="1"/>
</dbReference>
<comment type="catalytic activity">
    <reaction evidence="2">
        <text>4-amino-2-methyl-5-(phosphooxymethyl)pyrimidine + ATP = 4-amino-2-methyl-5-(diphosphooxymethyl)pyrimidine + ADP</text>
        <dbReference type="Rhea" id="RHEA:19893"/>
        <dbReference type="ChEBI" id="CHEBI:30616"/>
        <dbReference type="ChEBI" id="CHEBI:57841"/>
        <dbReference type="ChEBI" id="CHEBI:58354"/>
        <dbReference type="ChEBI" id="CHEBI:456216"/>
        <dbReference type="EC" id="2.7.4.7"/>
    </reaction>
</comment>
<sequence length="259" mass="26904">MPRVLTIAGSDCSGGAGIQADLKTMTAHKAYGMSVITALTAQNTTEVAAIHAVPPEFVAAQIKAVFDDIPPQASKIGMTANAGLIAAIAAGLKAYHAPNIVLDPVMTAESGARLLKADAAQALIDLLLPLADIITPNKAEAEILSNFTINNHEDMRTAAHKLSKLTPAAVLIKGGHMAGDASDLLLYCGEEFWFSAPRVDNPNSHGTGCTLSSAIACRLAEGKSVPEACRLAKEYLTDALQAGLDLGQGKGPLNHCCRL</sequence>
<dbReference type="PANTHER" id="PTHR20858:SF17">
    <property type="entry name" value="HYDROXYMETHYLPYRIMIDINE_PHOSPHOMETHYLPYRIMIDINE KINASE THI20-RELATED"/>
    <property type="match status" value="1"/>
</dbReference>
<comment type="similarity">
    <text evidence="4">Belongs to the ThiD family.</text>
</comment>
<evidence type="ECO:0000313" key="17">
    <source>
        <dbReference type="EMBL" id="HIU10865.1"/>
    </source>
</evidence>
<keyword evidence="10 17" id="KW-0418">Kinase</keyword>
<dbReference type="EC" id="2.7.1.49" evidence="5"/>
<dbReference type="EMBL" id="DVMH01000032">
    <property type="protein sequence ID" value="HIU10865.1"/>
    <property type="molecule type" value="Genomic_DNA"/>
</dbReference>
<evidence type="ECO:0000256" key="7">
    <source>
        <dbReference type="ARBA" id="ARBA00019161"/>
    </source>
</evidence>
<evidence type="ECO:0000256" key="4">
    <source>
        <dbReference type="ARBA" id="ARBA00009879"/>
    </source>
</evidence>
<dbReference type="CDD" id="cd01169">
    <property type="entry name" value="HMPP_kinase"/>
    <property type="match status" value="1"/>
</dbReference>
<dbReference type="GO" id="GO:0009228">
    <property type="term" value="P:thiamine biosynthetic process"/>
    <property type="evidence" value="ECO:0007669"/>
    <property type="project" value="UniProtKB-KW"/>
</dbReference>
<comment type="pathway">
    <text evidence="3">Cofactor biosynthesis; thiamine diphosphate biosynthesis; 4-amino-2-methyl-5-diphosphomethylpyrimidine from 5-amino-1-(5-phospho-D-ribosyl)imidazole: step 3/3.</text>
</comment>
<evidence type="ECO:0000256" key="11">
    <source>
        <dbReference type="ARBA" id="ARBA00022840"/>
    </source>
</evidence>
<evidence type="ECO:0000256" key="1">
    <source>
        <dbReference type="ARBA" id="ARBA00000151"/>
    </source>
</evidence>
<comment type="caution">
    <text evidence="17">The sequence shown here is derived from an EMBL/GenBank/DDBJ whole genome shotgun (WGS) entry which is preliminary data.</text>
</comment>
<dbReference type="InterPro" id="IPR013749">
    <property type="entry name" value="PM/HMP-P_kinase-1"/>
</dbReference>
<dbReference type="SUPFAM" id="SSF53613">
    <property type="entry name" value="Ribokinase-like"/>
    <property type="match status" value="1"/>
</dbReference>